<dbReference type="EMBL" id="BAABAF010000001">
    <property type="protein sequence ID" value="GAA3753882.1"/>
    <property type="molecule type" value="Genomic_DNA"/>
</dbReference>
<dbReference type="PANTHER" id="PTHR30151">
    <property type="entry name" value="ALKANE SULFONATE ABC TRANSPORTER-RELATED, MEMBRANE SUBUNIT"/>
    <property type="match status" value="1"/>
</dbReference>
<keyword evidence="4 7" id="KW-0812">Transmembrane</keyword>
<reference evidence="10" key="1">
    <citation type="journal article" date="2019" name="Int. J. Syst. Evol. Microbiol.">
        <title>The Global Catalogue of Microorganisms (GCM) 10K type strain sequencing project: providing services to taxonomists for standard genome sequencing and annotation.</title>
        <authorList>
            <consortium name="The Broad Institute Genomics Platform"/>
            <consortium name="The Broad Institute Genome Sequencing Center for Infectious Disease"/>
            <person name="Wu L."/>
            <person name="Ma J."/>
        </authorList>
    </citation>
    <scope>NUCLEOTIDE SEQUENCE [LARGE SCALE GENOMIC DNA]</scope>
    <source>
        <strain evidence="10">JCM 16950</strain>
    </source>
</reference>
<feature type="domain" description="ABC transmembrane type-1" evidence="8">
    <location>
        <begin position="78"/>
        <end position="259"/>
    </location>
</feature>
<feature type="transmembrane region" description="Helical" evidence="7">
    <location>
        <begin position="143"/>
        <end position="164"/>
    </location>
</feature>
<feature type="transmembrane region" description="Helical" evidence="7">
    <location>
        <begin position="239"/>
        <end position="259"/>
    </location>
</feature>
<evidence type="ECO:0000256" key="7">
    <source>
        <dbReference type="RuleBase" id="RU363032"/>
    </source>
</evidence>
<dbReference type="CDD" id="cd06261">
    <property type="entry name" value="TM_PBP2"/>
    <property type="match status" value="1"/>
</dbReference>
<name>A0ABP7G2H2_9MICO</name>
<organism evidence="9 10">
    <name type="scientific">Microbacterium kribbense</name>
    <dbReference type="NCBI Taxonomy" id="433645"/>
    <lineage>
        <taxon>Bacteria</taxon>
        <taxon>Bacillati</taxon>
        <taxon>Actinomycetota</taxon>
        <taxon>Actinomycetes</taxon>
        <taxon>Micrococcales</taxon>
        <taxon>Microbacteriaceae</taxon>
        <taxon>Microbacterium</taxon>
    </lineage>
</organism>
<dbReference type="PANTHER" id="PTHR30151:SF0">
    <property type="entry name" value="ABC TRANSPORTER PERMEASE PROTEIN MJ0413-RELATED"/>
    <property type="match status" value="1"/>
</dbReference>
<evidence type="ECO:0000256" key="6">
    <source>
        <dbReference type="ARBA" id="ARBA00023136"/>
    </source>
</evidence>
<comment type="subcellular location">
    <subcellularLocation>
        <location evidence="1 7">Cell membrane</location>
        <topology evidence="1 7">Multi-pass membrane protein</topology>
    </subcellularLocation>
</comment>
<evidence type="ECO:0000256" key="2">
    <source>
        <dbReference type="ARBA" id="ARBA00022448"/>
    </source>
</evidence>
<evidence type="ECO:0000256" key="3">
    <source>
        <dbReference type="ARBA" id="ARBA00022475"/>
    </source>
</evidence>
<feature type="transmembrane region" description="Helical" evidence="7">
    <location>
        <begin position="116"/>
        <end position="137"/>
    </location>
</feature>
<comment type="caution">
    <text evidence="9">The sequence shown here is derived from an EMBL/GenBank/DDBJ whole genome shotgun (WGS) entry which is preliminary data.</text>
</comment>
<sequence length="278" mass="30281">MMTVIAKPASRESIRPLHRAPDRARRWIGSLGGVALVLVLLEVIIRLEVLPSRFLPPPTVVVATLFTELGTANAWWAMLDTLRGWAIGLGLAALIAVPLGLLLGSSEFAYRATRPIVEFLRPVPSVALIPLVFLLFGRNLGDGKIFLAVFAAVWPLLIQTIYGVRNVLPTQLDTARSFQIRRRDVALRVVLPSALPYLATGVRIASTVSLILVLTGEIVINAGGIGEQINLAREGGAVAVMYAFVVLSGILGLLLNTIFARLERRVLRWHPSQRKAQP</sequence>
<feature type="transmembrane region" description="Helical" evidence="7">
    <location>
        <begin position="84"/>
        <end position="104"/>
    </location>
</feature>
<dbReference type="PROSITE" id="PS50928">
    <property type="entry name" value="ABC_TM1"/>
    <property type="match status" value="1"/>
</dbReference>
<evidence type="ECO:0000256" key="1">
    <source>
        <dbReference type="ARBA" id="ARBA00004651"/>
    </source>
</evidence>
<evidence type="ECO:0000259" key="8">
    <source>
        <dbReference type="PROSITE" id="PS50928"/>
    </source>
</evidence>
<dbReference type="Gene3D" id="1.10.3720.10">
    <property type="entry name" value="MetI-like"/>
    <property type="match status" value="1"/>
</dbReference>
<protein>
    <submittedName>
        <fullName evidence="9">ABC transporter permease</fullName>
    </submittedName>
</protein>
<keyword evidence="10" id="KW-1185">Reference proteome</keyword>
<feature type="transmembrane region" description="Helical" evidence="7">
    <location>
        <begin position="185"/>
        <end position="205"/>
    </location>
</feature>
<evidence type="ECO:0000313" key="9">
    <source>
        <dbReference type="EMBL" id="GAA3753882.1"/>
    </source>
</evidence>
<evidence type="ECO:0000256" key="5">
    <source>
        <dbReference type="ARBA" id="ARBA00022989"/>
    </source>
</evidence>
<feature type="transmembrane region" description="Helical" evidence="7">
    <location>
        <begin position="27"/>
        <end position="47"/>
    </location>
</feature>
<keyword evidence="5 7" id="KW-1133">Transmembrane helix</keyword>
<keyword evidence="6 7" id="KW-0472">Membrane</keyword>
<keyword evidence="2 7" id="KW-0813">Transport</keyword>
<accession>A0ABP7G2H2</accession>
<proteinExistence type="inferred from homology"/>
<dbReference type="InterPro" id="IPR000515">
    <property type="entry name" value="MetI-like"/>
</dbReference>
<gene>
    <name evidence="9" type="ORF">GCM10022240_03540</name>
</gene>
<dbReference type="InterPro" id="IPR035906">
    <property type="entry name" value="MetI-like_sf"/>
</dbReference>
<evidence type="ECO:0000256" key="4">
    <source>
        <dbReference type="ARBA" id="ARBA00022692"/>
    </source>
</evidence>
<dbReference type="Proteomes" id="UP001500540">
    <property type="component" value="Unassembled WGS sequence"/>
</dbReference>
<dbReference type="SUPFAM" id="SSF161098">
    <property type="entry name" value="MetI-like"/>
    <property type="match status" value="1"/>
</dbReference>
<evidence type="ECO:0000313" key="10">
    <source>
        <dbReference type="Proteomes" id="UP001500540"/>
    </source>
</evidence>
<dbReference type="RefSeq" id="WP_344779891.1">
    <property type="nucleotide sequence ID" value="NZ_BAABAF010000001.1"/>
</dbReference>
<keyword evidence="3" id="KW-1003">Cell membrane</keyword>
<comment type="similarity">
    <text evidence="7">Belongs to the binding-protein-dependent transport system permease family.</text>
</comment>
<dbReference type="Pfam" id="PF00528">
    <property type="entry name" value="BPD_transp_1"/>
    <property type="match status" value="1"/>
</dbReference>